<evidence type="ECO:0000313" key="2">
    <source>
        <dbReference type="WBParaSite" id="ACRNAN_scaffold9726.g25834.t1"/>
    </source>
</evidence>
<dbReference type="AlphaFoldDB" id="A0A914EN59"/>
<reference evidence="2" key="1">
    <citation type="submission" date="2022-11" db="UniProtKB">
        <authorList>
            <consortium name="WormBaseParasite"/>
        </authorList>
    </citation>
    <scope>IDENTIFICATION</scope>
</reference>
<dbReference type="WBParaSite" id="ACRNAN_scaffold9726.g25834.t1">
    <property type="protein sequence ID" value="ACRNAN_scaffold9726.g25834.t1"/>
    <property type="gene ID" value="ACRNAN_scaffold9726.g25834"/>
</dbReference>
<organism evidence="1 2">
    <name type="scientific">Acrobeloides nanus</name>
    <dbReference type="NCBI Taxonomy" id="290746"/>
    <lineage>
        <taxon>Eukaryota</taxon>
        <taxon>Metazoa</taxon>
        <taxon>Ecdysozoa</taxon>
        <taxon>Nematoda</taxon>
        <taxon>Chromadorea</taxon>
        <taxon>Rhabditida</taxon>
        <taxon>Tylenchina</taxon>
        <taxon>Cephalobomorpha</taxon>
        <taxon>Cephaloboidea</taxon>
        <taxon>Cephalobidae</taxon>
        <taxon>Acrobeloides</taxon>
    </lineage>
</organism>
<protein>
    <submittedName>
        <fullName evidence="2">Uncharacterized protein</fullName>
    </submittedName>
</protein>
<keyword evidence="1" id="KW-1185">Reference proteome</keyword>
<name>A0A914EN59_9BILA</name>
<sequence>MKSEEALRFVEDELENEDVLQADIALVLPEDGSDTDEDNTDEDLGGDFIKTTFNGIYEPKYSKGLL</sequence>
<evidence type="ECO:0000313" key="1">
    <source>
        <dbReference type="Proteomes" id="UP000887540"/>
    </source>
</evidence>
<dbReference type="Proteomes" id="UP000887540">
    <property type="component" value="Unplaced"/>
</dbReference>
<proteinExistence type="predicted"/>
<accession>A0A914EN59</accession>